<evidence type="ECO:0000256" key="4">
    <source>
        <dbReference type="ARBA" id="ARBA00022691"/>
    </source>
</evidence>
<dbReference type="SUPFAM" id="SSF47757">
    <property type="entry name" value="Chemotaxis receptor methyltransferase CheR, N-terminal domain"/>
    <property type="match status" value="1"/>
</dbReference>
<comment type="function">
    <text evidence="5">Methylation of the membrane-bound methyl-accepting chemotaxis proteins (MCP) to form gamma-glutamyl methyl ester residues in MCP.</text>
</comment>
<feature type="binding site" evidence="6">
    <location>
        <begin position="220"/>
        <end position="221"/>
    </location>
    <ligand>
        <name>S-adenosyl-L-methionine</name>
        <dbReference type="ChEBI" id="CHEBI:59789"/>
    </ligand>
</feature>
<dbReference type="SMART" id="SM00138">
    <property type="entry name" value="MeTrc"/>
    <property type="match status" value="1"/>
</dbReference>
<feature type="binding site" evidence="6">
    <location>
        <position position="92"/>
    </location>
    <ligand>
        <name>S-adenosyl-L-methionine</name>
        <dbReference type="ChEBI" id="CHEBI:59789"/>
    </ligand>
</feature>
<feature type="binding site" evidence="6">
    <location>
        <position position="164"/>
    </location>
    <ligand>
        <name>S-adenosyl-L-methionine</name>
        <dbReference type="ChEBI" id="CHEBI:59789"/>
    </ligand>
</feature>
<keyword evidence="3 5" id="KW-0808">Transferase</keyword>
<sequence length="294" mass="33700">MSGRARPADRQWPRERGGSALVSANEYEVFRDWLEKSSGILLGDNKQYLVKSRLRKILAEHGISSLTELVDRIRKQPRSGLREAVVDAMTTNETLWFRDIHPFRILEERLLPELAEERTTQPIRIWSAACSTGQEPYSIAMVIAELKKTKPHLVRRPVRIVATDLSGRVLDIAKRGEYEMLAIGRGLSRERLRMHFDEVESGVWKVKPEIQRMVEFRPLNLKDSYALLGKFDIIFCRNVLIYFSADLKKDILTRMHGALKKGGYLMLGASESLSGMQDKFDMVHCSPGIVYRAK</sequence>
<evidence type="ECO:0000256" key="2">
    <source>
        <dbReference type="ARBA" id="ARBA00022603"/>
    </source>
</evidence>
<dbReference type="Pfam" id="PF03705">
    <property type="entry name" value="CheR_N"/>
    <property type="match status" value="1"/>
</dbReference>
<dbReference type="InterPro" id="IPR026024">
    <property type="entry name" value="Chemotaxis_MeTrfase_CheR"/>
</dbReference>
<dbReference type="EMBL" id="CP154858">
    <property type="protein sequence ID" value="XDT73684.1"/>
    <property type="molecule type" value="Genomic_DNA"/>
</dbReference>
<name>A0AB39V0E7_9GAMM</name>
<dbReference type="PROSITE" id="PS50123">
    <property type="entry name" value="CHER"/>
    <property type="match status" value="1"/>
</dbReference>
<reference evidence="8" key="1">
    <citation type="submission" date="2024-05" db="EMBL/GenBank/DDBJ databases">
        <title>Genome sequencing of novel strain.</title>
        <authorList>
            <person name="Ganbat D."/>
            <person name="Ganbat S."/>
            <person name="Lee S.-J."/>
        </authorList>
    </citation>
    <scope>NUCLEOTIDE SEQUENCE</scope>
    <source>
        <strain evidence="8">SMD15-11</strain>
    </source>
</reference>
<evidence type="ECO:0000313" key="8">
    <source>
        <dbReference type="EMBL" id="XDT73684.1"/>
    </source>
</evidence>
<feature type="binding site" evidence="6">
    <location>
        <position position="98"/>
    </location>
    <ligand>
        <name>S-adenosyl-L-methionine</name>
        <dbReference type="ChEBI" id="CHEBI:59789"/>
    </ligand>
</feature>
<dbReference type="Gene3D" id="1.10.155.10">
    <property type="entry name" value="Chemotaxis receptor methyltransferase CheR, N-terminal domain"/>
    <property type="match status" value="1"/>
</dbReference>
<gene>
    <name evidence="8" type="ORF">AAIA72_06875</name>
</gene>
<evidence type="ECO:0000256" key="5">
    <source>
        <dbReference type="PIRNR" id="PIRNR000410"/>
    </source>
</evidence>
<protein>
    <recommendedName>
        <fullName evidence="5">Chemotaxis protein methyltransferase</fullName>
        <ecNumber evidence="5">2.1.1.80</ecNumber>
    </recommendedName>
</protein>
<comment type="catalytic activity">
    <reaction evidence="1 5">
        <text>L-glutamyl-[protein] + S-adenosyl-L-methionine = [protein]-L-glutamate 5-O-methyl ester + S-adenosyl-L-homocysteine</text>
        <dbReference type="Rhea" id="RHEA:24452"/>
        <dbReference type="Rhea" id="RHEA-COMP:10208"/>
        <dbReference type="Rhea" id="RHEA-COMP:10311"/>
        <dbReference type="ChEBI" id="CHEBI:29973"/>
        <dbReference type="ChEBI" id="CHEBI:57856"/>
        <dbReference type="ChEBI" id="CHEBI:59789"/>
        <dbReference type="ChEBI" id="CHEBI:82795"/>
        <dbReference type="EC" id="2.1.1.80"/>
    </reaction>
</comment>
<dbReference type="CDD" id="cd02440">
    <property type="entry name" value="AdoMet_MTases"/>
    <property type="match status" value="1"/>
</dbReference>
<dbReference type="InterPro" id="IPR022641">
    <property type="entry name" value="CheR_N"/>
</dbReference>
<dbReference type="InterPro" id="IPR029063">
    <property type="entry name" value="SAM-dependent_MTases_sf"/>
</dbReference>
<dbReference type="Pfam" id="PF01739">
    <property type="entry name" value="CheR"/>
    <property type="match status" value="1"/>
</dbReference>
<evidence type="ECO:0000259" key="7">
    <source>
        <dbReference type="PROSITE" id="PS50123"/>
    </source>
</evidence>
<dbReference type="RefSeq" id="WP_369602667.1">
    <property type="nucleotide sequence ID" value="NZ_CP154858.1"/>
</dbReference>
<evidence type="ECO:0000256" key="1">
    <source>
        <dbReference type="ARBA" id="ARBA00001541"/>
    </source>
</evidence>
<evidence type="ECO:0000256" key="3">
    <source>
        <dbReference type="ARBA" id="ARBA00022679"/>
    </source>
</evidence>
<feature type="domain" description="CheR-type methyltransferase" evidence="7">
    <location>
        <begin position="22"/>
        <end position="294"/>
    </location>
</feature>
<keyword evidence="4 5" id="KW-0949">S-adenosyl-L-methionine</keyword>
<organism evidence="8">
    <name type="scientific">Thermohahella caldifontis</name>
    <dbReference type="NCBI Taxonomy" id="3142973"/>
    <lineage>
        <taxon>Bacteria</taxon>
        <taxon>Pseudomonadati</taxon>
        <taxon>Pseudomonadota</taxon>
        <taxon>Gammaproteobacteria</taxon>
        <taxon>Oceanospirillales</taxon>
        <taxon>Hahellaceae</taxon>
        <taxon>Thermohahella</taxon>
    </lineage>
</organism>
<dbReference type="PRINTS" id="PR00996">
    <property type="entry name" value="CHERMTFRASE"/>
</dbReference>
<dbReference type="KEGG" id="tcd:AAIA72_06875"/>
<dbReference type="PANTHER" id="PTHR24422:SF21">
    <property type="entry name" value="CHEMOTAXIS PROTEIN METHYLTRANSFERASE 1"/>
    <property type="match status" value="1"/>
</dbReference>
<dbReference type="GO" id="GO:0032259">
    <property type="term" value="P:methylation"/>
    <property type="evidence" value="ECO:0007669"/>
    <property type="project" value="UniProtKB-KW"/>
</dbReference>
<keyword evidence="2 5" id="KW-0489">Methyltransferase</keyword>
<accession>A0AB39V0E7</accession>
<proteinExistence type="predicted"/>
<dbReference type="PIRSF" id="PIRSF000410">
    <property type="entry name" value="CheR"/>
    <property type="match status" value="1"/>
</dbReference>
<dbReference type="InterPro" id="IPR000780">
    <property type="entry name" value="CheR_MeTrfase"/>
</dbReference>
<feature type="binding site" evidence="6">
    <location>
        <position position="94"/>
    </location>
    <ligand>
        <name>S-adenosyl-L-methionine</name>
        <dbReference type="ChEBI" id="CHEBI:59789"/>
    </ligand>
</feature>
<dbReference type="AlphaFoldDB" id="A0AB39V0E7"/>
<dbReference type="InterPro" id="IPR022642">
    <property type="entry name" value="CheR_C"/>
</dbReference>
<feature type="binding site" evidence="6">
    <location>
        <position position="135"/>
    </location>
    <ligand>
        <name>S-adenosyl-L-methionine</name>
        <dbReference type="ChEBI" id="CHEBI:59789"/>
    </ligand>
</feature>
<dbReference type="GO" id="GO:0008983">
    <property type="term" value="F:protein-glutamate O-methyltransferase activity"/>
    <property type="evidence" value="ECO:0007669"/>
    <property type="project" value="UniProtKB-EC"/>
</dbReference>
<dbReference type="Gene3D" id="3.40.50.150">
    <property type="entry name" value="Vaccinia Virus protein VP39"/>
    <property type="match status" value="1"/>
</dbReference>
<dbReference type="InterPro" id="IPR036804">
    <property type="entry name" value="CheR_N_sf"/>
</dbReference>
<feature type="binding site" evidence="6">
    <location>
        <begin position="237"/>
        <end position="238"/>
    </location>
    <ligand>
        <name>S-adenosyl-L-methionine</name>
        <dbReference type="ChEBI" id="CHEBI:59789"/>
    </ligand>
</feature>
<dbReference type="PANTHER" id="PTHR24422">
    <property type="entry name" value="CHEMOTAXIS PROTEIN METHYLTRANSFERASE"/>
    <property type="match status" value="1"/>
</dbReference>
<evidence type="ECO:0000256" key="6">
    <source>
        <dbReference type="PIRSR" id="PIRSR000410-1"/>
    </source>
</evidence>
<dbReference type="EC" id="2.1.1.80" evidence="5"/>
<dbReference type="InterPro" id="IPR050903">
    <property type="entry name" value="Bact_Chemotaxis_MeTrfase"/>
</dbReference>
<dbReference type="SUPFAM" id="SSF53335">
    <property type="entry name" value="S-adenosyl-L-methionine-dependent methyltransferases"/>
    <property type="match status" value="1"/>
</dbReference>